<dbReference type="RefSeq" id="WP_092875380.1">
    <property type="nucleotide sequence ID" value="NZ_FOVC01000002.1"/>
</dbReference>
<accession>A0A1I4VV11</accession>
<evidence type="ECO:0000259" key="8">
    <source>
        <dbReference type="Pfam" id="PF22895"/>
    </source>
</evidence>
<feature type="transmembrane region" description="Helical" evidence="6">
    <location>
        <begin position="110"/>
        <end position="130"/>
    </location>
</feature>
<dbReference type="GO" id="GO:0016740">
    <property type="term" value="F:transferase activity"/>
    <property type="evidence" value="ECO:0007669"/>
    <property type="project" value="UniProtKB-KW"/>
</dbReference>
<organism evidence="9 10">
    <name type="scientific">Izhakiella capsodis</name>
    <dbReference type="NCBI Taxonomy" id="1367852"/>
    <lineage>
        <taxon>Bacteria</taxon>
        <taxon>Pseudomonadati</taxon>
        <taxon>Pseudomonadota</taxon>
        <taxon>Gammaproteobacteria</taxon>
        <taxon>Enterobacterales</taxon>
        <taxon>Erwiniaceae</taxon>
        <taxon>Izhakiella</taxon>
    </lineage>
</organism>
<dbReference type="PANTHER" id="PTHR47371:SF3">
    <property type="entry name" value="PHOSPHOGLYCEROL TRANSFERASE I"/>
    <property type="match status" value="1"/>
</dbReference>
<dbReference type="NCBIfam" id="NF003000">
    <property type="entry name" value="PRK03776.1"/>
    <property type="match status" value="1"/>
</dbReference>
<dbReference type="Pfam" id="PF00884">
    <property type="entry name" value="Sulfatase"/>
    <property type="match status" value="1"/>
</dbReference>
<evidence type="ECO:0000256" key="1">
    <source>
        <dbReference type="ARBA" id="ARBA00004651"/>
    </source>
</evidence>
<dbReference type="InterPro" id="IPR050448">
    <property type="entry name" value="OpgB/LTA_synthase_biosynth"/>
</dbReference>
<feature type="domain" description="Sulfatase N-terminal" evidence="7">
    <location>
        <begin position="164"/>
        <end position="448"/>
    </location>
</feature>
<keyword evidence="2" id="KW-1003">Cell membrane</keyword>
<proteinExistence type="predicted"/>
<evidence type="ECO:0000256" key="5">
    <source>
        <dbReference type="ARBA" id="ARBA00023136"/>
    </source>
</evidence>
<sequence>MHSEWLSLGLFIASVYIYARKAGSHKGWFSVILALTAIFVLLNAILLACNYFTGEGITDAVLYTVTSSLSGAGISKYWLPAGSLLLGLVAIFLLMAWLLRRSKQQHYSRLWSLIALVLGVASIGTSTAYLQVSGLVKSELASGNSDFYTYYKEPSKTLRPGKRPNLIYIYAESFERTYLDRKAFPDLAPELSAIMGNSLDFSNTEQLPGTGYTIAGMVASQCGIPLFAPFDGNASSELSTFYPHNICLGDILKAAGYQNYFFQGASLRFAGKDTFLSSHGFQHLYGFDELKSRVQDPSYRNDWGWYDDTVLSRVYDKYIELTAKGEPFSLFALTVDTHHPDGFISRSCSRRSYDVDGNQNKSFAAVSCSQQHIAALIDKIKRTPGFKNTLIVVSSDHLAMNNSAYKFLNQHDRRNLFFMVRGDEPESKIITARRSTLDNGATVLDAMGGDNVIGLGRSSLSATSLSEIHPDLQKKIIQWKPNIISLWGLPKTLSDYQIDTAQNTFSFAGVNFRLPLLLAVKKDKIEPHFDVYLSDSLKKQLSDFQPEEKFVWIDRCYKMGSVWDRQLAMDTRYCIANGQLNDSVHISPVAKGLSKGRLVMPVTNEAQEGRYQKIQQRLRIADPDLKYPGDKIRFWLPGLPDTVASISGLSPTESWGRWSDANLQPDVHIRFNQPLPARFTLMMEARAFGENIRKPITISVGSVSKTVMLSENVESRILTLDNPDAASEIVITPPSPTNTNEGFSHGFPARKLGIGLVSLQVSPEERSPIPKANKSVRQ</sequence>
<dbReference type="EMBL" id="FOVC01000002">
    <property type="protein sequence ID" value="SFN05111.1"/>
    <property type="molecule type" value="Genomic_DNA"/>
</dbReference>
<keyword evidence="9" id="KW-0808">Transferase</keyword>
<evidence type="ECO:0000256" key="3">
    <source>
        <dbReference type="ARBA" id="ARBA00022692"/>
    </source>
</evidence>
<evidence type="ECO:0000256" key="6">
    <source>
        <dbReference type="SAM" id="Phobius"/>
    </source>
</evidence>
<dbReference type="Proteomes" id="UP000242222">
    <property type="component" value="Unassembled WGS sequence"/>
</dbReference>
<feature type="transmembrane region" description="Helical" evidence="6">
    <location>
        <begin position="77"/>
        <end position="98"/>
    </location>
</feature>
<gene>
    <name evidence="9" type="ORF">SAMN05216516_102101</name>
</gene>
<keyword evidence="3 6" id="KW-0812">Transmembrane</keyword>
<dbReference type="Pfam" id="PF22895">
    <property type="entry name" value="DUF7024"/>
    <property type="match status" value="1"/>
</dbReference>
<dbReference type="GO" id="GO:0005886">
    <property type="term" value="C:plasma membrane"/>
    <property type="evidence" value="ECO:0007669"/>
    <property type="project" value="UniProtKB-SubCell"/>
</dbReference>
<dbReference type="STRING" id="1367852.SAMN05216516_102101"/>
<evidence type="ECO:0000313" key="9">
    <source>
        <dbReference type="EMBL" id="SFN05111.1"/>
    </source>
</evidence>
<dbReference type="SUPFAM" id="SSF53649">
    <property type="entry name" value="Alkaline phosphatase-like"/>
    <property type="match status" value="1"/>
</dbReference>
<dbReference type="OrthoDB" id="9760224at2"/>
<keyword evidence="4 6" id="KW-1133">Transmembrane helix</keyword>
<dbReference type="Gene3D" id="3.40.720.10">
    <property type="entry name" value="Alkaline Phosphatase, subunit A"/>
    <property type="match status" value="1"/>
</dbReference>
<evidence type="ECO:0000313" key="10">
    <source>
        <dbReference type="Proteomes" id="UP000242222"/>
    </source>
</evidence>
<dbReference type="PANTHER" id="PTHR47371">
    <property type="entry name" value="LIPOTEICHOIC ACID SYNTHASE"/>
    <property type="match status" value="1"/>
</dbReference>
<dbReference type="CDD" id="cd16015">
    <property type="entry name" value="LTA_synthase"/>
    <property type="match status" value="1"/>
</dbReference>
<comment type="subcellular location">
    <subcellularLocation>
        <location evidence="1">Cell membrane</location>
        <topology evidence="1">Multi-pass membrane protein</topology>
    </subcellularLocation>
</comment>
<dbReference type="InterPro" id="IPR000917">
    <property type="entry name" value="Sulfatase_N"/>
</dbReference>
<dbReference type="InterPro" id="IPR017850">
    <property type="entry name" value="Alkaline_phosphatase_core_sf"/>
</dbReference>
<evidence type="ECO:0000256" key="4">
    <source>
        <dbReference type="ARBA" id="ARBA00022989"/>
    </source>
</evidence>
<feature type="domain" description="DUF7024" evidence="8">
    <location>
        <begin position="619"/>
        <end position="762"/>
    </location>
</feature>
<keyword evidence="10" id="KW-1185">Reference proteome</keyword>
<dbReference type="InterPro" id="IPR054288">
    <property type="entry name" value="DUF7024"/>
</dbReference>
<keyword evidence="5 6" id="KW-0472">Membrane</keyword>
<evidence type="ECO:0000259" key="7">
    <source>
        <dbReference type="Pfam" id="PF00884"/>
    </source>
</evidence>
<dbReference type="AlphaFoldDB" id="A0A1I4VV11"/>
<evidence type="ECO:0000256" key="2">
    <source>
        <dbReference type="ARBA" id="ARBA00022475"/>
    </source>
</evidence>
<protein>
    <submittedName>
        <fullName evidence="9">Phosphoglycerol transferase</fullName>
    </submittedName>
</protein>
<feature type="transmembrane region" description="Helical" evidence="6">
    <location>
        <begin position="28"/>
        <end position="53"/>
    </location>
</feature>
<name>A0A1I4VV11_9GAMM</name>
<reference evidence="10" key="1">
    <citation type="submission" date="2016-10" db="EMBL/GenBank/DDBJ databases">
        <authorList>
            <person name="Varghese N."/>
            <person name="Submissions S."/>
        </authorList>
    </citation>
    <scope>NUCLEOTIDE SEQUENCE [LARGE SCALE GENOMIC DNA]</scope>
    <source>
        <strain evidence="10">N6PO6</strain>
    </source>
</reference>